<reference evidence="6 7" key="1">
    <citation type="submission" date="2020-08" db="EMBL/GenBank/DDBJ databases">
        <title>Genomic Encyclopedia of Type Strains, Phase IV (KMG-IV): sequencing the most valuable type-strain genomes for metagenomic binning, comparative biology and taxonomic classification.</title>
        <authorList>
            <person name="Goeker M."/>
        </authorList>
    </citation>
    <scope>NUCLEOTIDE SEQUENCE [LARGE SCALE GENOMIC DNA]</scope>
    <source>
        <strain evidence="6 7">DSM 45615</strain>
    </source>
</reference>
<dbReference type="GO" id="GO:0004739">
    <property type="term" value="F:pyruvate dehydrogenase (acetyl-transferring) activity"/>
    <property type="evidence" value="ECO:0007669"/>
    <property type="project" value="UniProtKB-EC"/>
</dbReference>
<dbReference type="GO" id="GO:0000287">
    <property type="term" value="F:magnesium ion binding"/>
    <property type="evidence" value="ECO:0007669"/>
    <property type="project" value="UniProtKB-ARBA"/>
</dbReference>
<evidence type="ECO:0000256" key="4">
    <source>
        <dbReference type="SAM" id="MobiDB-lite"/>
    </source>
</evidence>
<dbReference type="InterPro" id="IPR029061">
    <property type="entry name" value="THDP-binding"/>
</dbReference>
<dbReference type="InterPro" id="IPR001017">
    <property type="entry name" value="DH_E1"/>
</dbReference>
<evidence type="ECO:0000256" key="1">
    <source>
        <dbReference type="ARBA" id="ARBA00001964"/>
    </source>
</evidence>
<dbReference type="InterPro" id="IPR017596">
    <property type="entry name" value="PdhA/BkdA"/>
</dbReference>
<comment type="caution">
    <text evidence="6">The sequence shown here is derived from an EMBL/GenBank/DDBJ whole genome shotgun (WGS) entry which is preliminary data.</text>
</comment>
<evidence type="ECO:0000256" key="3">
    <source>
        <dbReference type="ARBA" id="ARBA00023052"/>
    </source>
</evidence>
<dbReference type="Pfam" id="PF00676">
    <property type="entry name" value="E1_dh"/>
    <property type="match status" value="1"/>
</dbReference>
<keyword evidence="3" id="KW-0786">Thiamine pyrophosphate</keyword>
<dbReference type="EC" id="1.2.4.1" evidence="6"/>
<evidence type="ECO:0000256" key="2">
    <source>
        <dbReference type="ARBA" id="ARBA00023002"/>
    </source>
</evidence>
<dbReference type="Proteomes" id="UP000578449">
    <property type="component" value="Unassembled WGS sequence"/>
</dbReference>
<proteinExistence type="predicted"/>
<dbReference type="EMBL" id="JACHGN010000002">
    <property type="protein sequence ID" value="MBB5131316.1"/>
    <property type="molecule type" value="Genomic_DNA"/>
</dbReference>
<keyword evidence="2 6" id="KW-0560">Oxidoreductase</keyword>
<evidence type="ECO:0000313" key="6">
    <source>
        <dbReference type="EMBL" id="MBB5131316.1"/>
    </source>
</evidence>
<protein>
    <submittedName>
        <fullName evidence="6">Pyruvate dehydrogenase E1 component alpha subunit</fullName>
        <ecNumber evidence="6">1.2.4.1</ecNumber>
    </submittedName>
</protein>
<dbReference type="NCBIfam" id="TIGR03181">
    <property type="entry name" value="PDH_E1_alph_x"/>
    <property type="match status" value="1"/>
</dbReference>
<feature type="region of interest" description="Disordered" evidence="4">
    <location>
        <begin position="1"/>
        <end position="27"/>
    </location>
</feature>
<feature type="domain" description="Dehydrogenase E1 component" evidence="5">
    <location>
        <begin position="36"/>
        <end position="307"/>
    </location>
</feature>
<dbReference type="GO" id="GO:0009083">
    <property type="term" value="P:branched-chain amino acid catabolic process"/>
    <property type="evidence" value="ECO:0007669"/>
    <property type="project" value="TreeGrafter"/>
</dbReference>
<dbReference type="InterPro" id="IPR050771">
    <property type="entry name" value="Alpha-ketoacid_DH_E1_comp"/>
</dbReference>
<dbReference type="SUPFAM" id="SSF52518">
    <property type="entry name" value="Thiamin diphosphate-binding fold (THDP-binding)"/>
    <property type="match status" value="1"/>
</dbReference>
<organism evidence="6 7">
    <name type="scientific">Thermocatellispora tengchongensis</name>
    <dbReference type="NCBI Taxonomy" id="1073253"/>
    <lineage>
        <taxon>Bacteria</taxon>
        <taxon>Bacillati</taxon>
        <taxon>Actinomycetota</taxon>
        <taxon>Actinomycetes</taxon>
        <taxon>Streptosporangiales</taxon>
        <taxon>Streptosporangiaceae</taxon>
        <taxon>Thermocatellispora</taxon>
    </lineage>
</organism>
<sequence>MLPSPQPLGLIDPDGKRTAYRGHPLPPPEVLRELHRRMVIGRRFDRQAGALTRQGRLAVYPSSHGQEACQIGGVLALGPGDWLFPTYRDSVALLTRGIDPVEVLTLLRGSWHSGYDPYRYKTGPQCTPLATNALHAVGLADAARRRGDDVAVLVLMGDGATSEGDAHEAFNFAAVYGAPVVFLIQNNGWAISVPLEKQSKAPTLAHKAVGYGIPGRLVDGNDAAIVYAVVHDALEKARGGGGPTVVEAVTYRIEAHTNADDPTRYRDDEEVAAWRRRDPIDRMEAYLRGNGLIDDAALDGVRAEAEEVAAGVRERMRADDHVAPAELFAHVYAEQTPQLREQAALLAAELAADADVDQEVPA</sequence>
<keyword evidence="6" id="KW-0670">Pyruvate</keyword>
<dbReference type="Gene3D" id="3.40.50.970">
    <property type="match status" value="1"/>
</dbReference>
<gene>
    <name evidence="6" type="ORF">HNP84_001022</name>
</gene>
<keyword evidence="7" id="KW-1185">Reference proteome</keyword>
<dbReference type="PANTHER" id="PTHR43380:SF1">
    <property type="entry name" value="2-OXOISOVALERATE DEHYDROGENASE SUBUNIT ALPHA, MITOCHONDRIAL"/>
    <property type="match status" value="1"/>
</dbReference>
<accession>A0A840NYN3</accession>
<comment type="cofactor">
    <cofactor evidence="1">
        <name>thiamine diphosphate</name>
        <dbReference type="ChEBI" id="CHEBI:58937"/>
    </cofactor>
</comment>
<name>A0A840NYN3_9ACTN</name>
<evidence type="ECO:0000259" key="5">
    <source>
        <dbReference type="Pfam" id="PF00676"/>
    </source>
</evidence>
<evidence type="ECO:0000313" key="7">
    <source>
        <dbReference type="Proteomes" id="UP000578449"/>
    </source>
</evidence>
<dbReference type="PANTHER" id="PTHR43380">
    <property type="entry name" value="2-OXOISOVALERATE DEHYDROGENASE SUBUNIT ALPHA, MITOCHONDRIAL"/>
    <property type="match status" value="1"/>
</dbReference>
<dbReference type="CDD" id="cd02000">
    <property type="entry name" value="TPP_E1_PDC_ADC_BCADC"/>
    <property type="match status" value="1"/>
</dbReference>
<dbReference type="AlphaFoldDB" id="A0A840NYN3"/>